<dbReference type="InterPro" id="IPR052379">
    <property type="entry name" value="Type_VII_TA_RNase"/>
</dbReference>
<comment type="caution">
    <text evidence="5">The sequence shown here is derived from an EMBL/GenBank/DDBJ whole genome shotgun (WGS) entry which is preliminary data.</text>
</comment>
<dbReference type="GO" id="GO:0110001">
    <property type="term" value="C:toxin-antitoxin complex"/>
    <property type="evidence" value="ECO:0007669"/>
    <property type="project" value="InterPro"/>
</dbReference>
<evidence type="ECO:0000256" key="2">
    <source>
        <dbReference type="ARBA" id="ARBA00022722"/>
    </source>
</evidence>
<dbReference type="Proteomes" id="UP000236910">
    <property type="component" value="Unassembled WGS sequence"/>
</dbReference>
<dbReference type="EMBL" id="PNIX01000137">
    <property type="protein sequence ID" value="PMP83105.1"/>
    <property type="molecule type" value="Genomic_DNA"/>
</dbReference>
<dbReference type="GO" id="GO:0004540">
    <property type="term" value="F:RNA nuclease activity"/>
    <property type="evidence" value="ECO:0007669"/>
    <property type="project" value="InterPro"/>
</dbReference>
<comment type="similarity">
    <text evidence="4">Belongs to the HepT RNase toxin family.</text>
</comment>
<evidence type="ECO:0008006" key="7">
    <source>
        <dbReference type="Google" id="ProtNLM"/>
    </source>
</evidence>
<keyword evidence="2" id="KW-0540">Nuclease</keyword>
<dbReference type="NCBIfam" id="NF047751">
    <property type="entry name" value="HepT_toxin"/>
    <property type="match status" value="1"/>
</dbReference>
<keyword evidence="3" id="KW-0378">Hydrolase</keyword>
<protein>
    <recommendedName>
        <fullName evidence="7">DUF86 domain-containing protein</fullName>
    </recommendedName>
</protein>
<accession>A0A2J6X7V1</accession>
<gene>
    <name evidence="5" type="ORF">C0175_02450</name>
</gene>
<organism evidence="5 6">
    <name type="scientific">Caldisericum exile</name>
    <dbReference type="NCBI Taxonomy" id="693075"/>
    <lineage>
        <taxon>Bacteria</taxon>
        <taxon>Pseudomonadati</taxon>
        <taxon>Caldisericota/Cryosericota group</taxon>
        <taxon>Caldisericota</taxon>
        <taxon>Caldisericia</taxon>
        <taxon>Caldisericales</taxon>
        <taxon>Caldisericaceae</taxon>
        <taxon>Caldisericum</taxon>
    </lineage>
</organism>
<proteinExistence type="inferred from homology"/>
<name>A0A2J6X7V1_9BACT</name>
<evidence type="ECO:0000256" key="3">
    <source>
        <dbReference type="ARBA" id="ARBA00022801"/>
    </source>
</evidence>
<keyword evidence="1" id="KW-1277">Toxin-antitoxin system</keyword>
<dbReference type="InterPro" id="IPR008201">
    <property type="entry name" value="HepT-like"/>
</dbReference>
<dbReference type="PANTHER" id="PTHR33397:SF3">
    <property type="entry name" value="MRNA NUCLEASE HEPT"/>
    <property type="match status" value="1"/>
</dbReference>
<dbReference type="Gene3D" id="1.20.120.580">
    <property type="entry name" value="bsu32300-like"/>
    <property type="match status" value="1"/>
</dbReference>
<dbReference type="Pfam" id="PF01934">
    <property type="entry name" value="HepT-like"/>
    <property type="match status" value="1"/>
</dbReference>
<dbReference type="PANTHER" id="PTHR33397">
    <property type="entry name" value="UPF0331 PROTEIN YUTE"/>
    <property type="match status" value="1"/>
</dbReference>
<evidence type="ECO:0000256" key="1">
    <source>
        <dbReference type="ARBA" id="ARBA00022649"/>
    </source>
</evidence>
<evidence type="ECO:0000313" key="5">
    <source>
        <dbReference type="EMBL" id="PMP83105.1"/>
    </source>
</evidence>
<evidence type="ECO:0000313" key="6">
    <source>
        <dbReference type="Proteomes" id="UP000236910"/>
    </source>
</evidence>
<dbReference type="InterPro" id="IPR037038">
    <property type="entry name" value="HepT-like_sf"/>
</dbReference>
<evidence type="ECO:0000256" key="4">
    <source>
        <dbReference type="ARBA" id="ARBA00024207"/>
    </source>
</evidence>
<reference evidence="5 6" key="1">
    <citation type="submission" date="2018-01" db="EMBL/GenBank/DDBJ databases">
        <title>Metagenomic assembled genomes from two thermal pools in the Uzon Caldera, Kamchatka, Russia.</title>
        <authorList>
            <person name="Wilkins L."/>
            <person name="Ettinger C."/>
        </authorList>
    </citation>
    <scope>NUCLEOTIDE SEQUENCE [LARGE SCALE GENOMIC DNA]</scope>
    <source>
        <strain evidence="5">ARK-10</strain>
    </source>
</reference>
<sequence length="141" mass="16204">MINKDLISERLSMLAEYAKELKAISETDKNHFIDNPILSAAAESYLRRSLECIFDVGRHILAKTGNIELSTEYKAIAKGLGEKEIVDAELSKKMVKMAGYRNRIVHLYNEISNEELYEIITTDLKDIEIFVDEIKSYMNRV</sequence>
<dbReference type="GO" id="GO:0016787">
    <property type="term" value="F:hydrolase activity"/>
    <property type="evidence" value="ECO:0007669"/>
    <property type="project" value="UniProtKB-KW"/>
</dbReference>
<dbReference type="AlphaFoldDB" id="A0A2J6X7V1"/>